<proteinExistence type="predicted"/>
<name>A0A1M5C4Q7_9CLOT</name>
<dbReference type="Proteomes" id="UP000184423">
    <property type="component" value="Unassembled WGS sequence"/>
</dbReference>
<gene>
    <name evidence="1" type="ORF">SAMN02746091_02648</name>
</gene>
<keyword evidence="2" id="KW-1185">Reference proteome</keyword>
<evidence type="ECO:0000313" key="2">
    <source>
        <dbReference type="Proteomes" id="UP000184423"/>
    </source>
</evidence>
<reference evidence="2" key="1">
    <citation type="submission" date="2016-11" db="EMBL/GenBank/DDBJ databases">
        <authorList>
            <person name="Varghese N."/>
            <person name="Submissions S."/>
        </authorList>
    </citation>
    <scope>NUCLEOTIDE SEQUENCE [LARGE SCALE GENOMIC DNA]</scope>
    <source>
        <strain evidence="2">DSM 10124</strain>
    </source>
</reference>
<accession>A0A1M5C4Q7</accession>
<dbReference type="EMBL" id="FQVG01000098">
    <property type="protein sequence ID" value="SHF49681.1"/>
    <property type="molecule type" value="Genomic_DNA"/>
</dbReference>
<evidence type="ECO:0000313" key="1">
    <source>
        <dbReference type="EMBL" id="SHF49681.1"/>
    </source>
</evidence>
<organism evidence="1 2">
    <name type="scientific">Caloramator proteoclasticus DSM 10124</name>
    <dbReference type="NCBI Taxonomy" id="1121262"/>
    <lineage>
        <taxon>Bacteria</taxon>
        <taxon>Bacillati</taxon>
        <taxon>Bacillota</taxon>
        <taxon>Clostridia</taxon>
        <taxon>Eubacteriales</taxon>
        <taxon>Clostridiaceae</taxon>
        <taxon>Caloramator</taxon>
    </lineage>
</organism>
<dbReference type="AlphaFoldDB" id="A0A1M5C4Q7"/>
<protein>
    <submittedName>
        <fullName evidence="1">Uncharacterized protein</fullName>
    </submittedName>
</protein>
<sequence length="214" mass="24660">MNLLNVYSLNNEKKIEIKYRSTVSNGNVKVIMINDENQIIELLNGAKEGSMKSTINKNIIIKCIGDNFSGNIKLDILYDEQPIEKNDEELKEQEKIAKYLDDGEYFINKINVKDNYAYGNIYRIKVINKKIDMIAKIKVQGEIQNQLVESKYNDDGWGNSGYVILDFSDGELKSIEIKITHKKREASKWGFEEGVYKPIDIDKKIPQEILDSLN</sequence>